<dbReference type="EMBL" id="CAADFD010000097">
    <property type="protein sequence ID" value="VFJ64756.1"/>
    <property type="molecule type" value="Genomic_DNA"/>
</dbReference>
<dbReference type="Pfam" id="PF01797">
    <property type="entry name" value="Y1_Tnp"/>
    <property type="match status" value="1"/>
</dbReference>
<organism evidence="2">
    <name type="scientific">Candidatus Kentrum sp. FW</name>
    <dbReference type="NCBI Taxonomy" id="2126338"/>
    <lineage>
        <taxon>Bacteria</taxon>
        <taxon>Pseudomonadati</taxon>
        <taxon>Pseudomonadota</taxon>
        <taxon>Gammaproteobacteria</taxon>
        <taxon>Candidatus Kentrum</taxon>
    </lineage>
</organism>
<dbReference type="GO" id="GO:0004803">
    <property type="term" value="F:transposase activity"/>
    <property type="evidence" value="ECO:0007669"/>
    <property type="project" value="InterPro"/>
</dbReference>
<name>A0A450TD05_9GAMM</name>
<accession>A0A450TD05</accession>
<dbReference type="InterPro" id="IPR002686">
    <property type="entry name" value="Transposase_17"/>
</dbReference>
<evidence type="ECO:0000313" key="2">
    <source>
        <dbReference type="EMBL" id="VFJ64756.1"/>
    </source>
</evidence>
<evidence type="ECO:0000259" key="1">
    <source>
        <dbReference type="SMART" id="SM01321"/>
    </source>
</evidence>
<dbReference type="GO" id="GO:0003677">
    <property type="term" value="F:DNA binding"/>
    <property type="evidence" value="ECO:0007669"/>
    <property type="project" value="InterPro"/>
</dbReference>
<dbReference type="PANTHER" id="PTHR33360:SF2">
    <property type="entry name" value="TRANSPOSASE FOR INSERTION SEQUENCE ELEMENT IS200"/>
    <property type="match status" value="1"/>
</dbReference>
<dbReference type="SMART" id="SM01321">
    <property type="entry name" value="Y1_Tnp"/>
    <property type="match status" value="1"/>
</dbReference>
<gene>
    <name evidence="2" type="ORF">BECKFW1821B_GA0114236_10975</name>
</gene>
<dbReference type="SUPFAM" id="SSF143422">
    <property type="entry name" value="Transposase IS200-like"/>
    <property type="match status" value="1"/>
</dbReference>
<feature type="domain" description="Transposase IS200-like" evidence="1">
    <location>
        <begin position="28"/>
        <end position="143"/>
    </location>
</feature>
<dbReference type="NCBIfam" id="NF033573">
    <property type="entry name" value="transpos_IS200"/>
    <property type="match status" value="1"/>
</dbReference>
<reference evidence="2" key="1">
    <citation type="submission" date="2019-02" db="EMBL/GenBank/DDBJ databases">
        <authorList>
            <person name="Gruber-Vodicka R. H."/>
            <person name="Seah K. B. B."/>
        </authorList>
    </citation>
    <scope>NUCLEOTIDE SEQUENCE</scope>
    <source>
        <strain evidence="2">BECK_BZ106</strain>
    </source>
</reference>
<protein>
    <submittedName>
        <fullName evidence="2">REP element-mobilizing transposase RayT</fullName>
    </submittedName>
</protein>
<proteinExistence type="predicted"/>
<dbReference type="InterPro" id="IPR036515">
    <property type="entry name" value="Transposase_17_sf"/>
</dbReference>
<dbReference type="PANTHER" id="PTHR33360">
    <property type="entry name" value="TRANSPOSASE FOR INSERTION SEQUENCE ELEMENT IS200"/>
    <property type="match status" value="1"/>
</dbReference>
<dbReference type="Gene3D" id="3.30.70.1290">
    <property type="entry name" value="Transposase IS200-like"/>
    <property type="match status" value="1"/>
</dbReference>
<dbReference type="AlphaFoldDB" id="A0A450TD05"/>
<sequence>MLPLPSLPRRSYVIQPRVVQGATLGQVLSSVYVHLVFSVKNREPFLRDAGIRGEMHAFLGGVAKRLGCPPVIIGGTEDHVHLLCRLSRTVSQADFVKELKRVSTIWIKQRNSTLAGFAWQGGYGAFSVGTSNVDSVRKYIAEQEAHHKKWCFRDEYKALLRKHGIEWDERYVWE</sequence>
<dbReference type="GO" id="GO:0006313">
    <property type="term" value="P:DNA transposition"/>
    <property type="evidence" value="ECO:0007669"/>
    <property type="project" value="InterPro"/>
</dbReference>